<accession>Q56WC5</accession>
<dbReference type="GO" id="GO:0016301">
    <property type="term" value="F:kinase activity"/>
    <property type="evidence" value="ECO:0007669"/>
    <property type="project" value="UniProtKB-KW"/>
</dbReference>
<protein>
    <submittedName>
        <fullName evidence="2">Serine/threonine-specific protein kinase MHK</fullName>
    </submittedName>
</protein>
<dbReference type="ExpressionAtlas" id="Q56WC5">
    <property type="expression patterns" value="baseline and differential"/>
</dbReference>
<keyword evidence="2" id="KW-0808">Transferase</keyword>
<gene>
    <name evidence="2" type="ordered locus">At4g13020</name>
</gene>
<dbReference type="EMBL" id="AK222117">
    <property type="protein sequence ID" value="BAD95086.1"/>
    <property type="molecule type" value="mRNA"/>
</dbReference>
<name>Q56WC5_ARATH</name>
<sequence>MQQHTVGPPQSSGFTMTSSMQPNMLDRPWMAVSAPFQQSHYL</sequence>
<reference evidence="2" key="1">
    <citation type="submission" date="2005-03" db="EMBL/GenBank/DDBJ databases">
        <title>Large-scale analysis of RIKEN Arabidopsis full-length (RAFL) cDNAs.</title>
        <authorList>
            <person name="Totoki Y."/>
            <person name="Seki M."/>
            <person name="Ishida J."/>
            <person name="Nakajima M."/>
            <person name="Enju A."/>
            <person name="Kamiya A."/>
            <person name="Narusaka M."/>
            <person name="Shin-i T."/>
            <person name="Nakagawa M."/>
            <person name="Sakamoto N."/>
            <person name="Oishi K."/>
            <person name="Kohara Y."/>
            <person name="Kobayashi M."/>
            <person name="Toyoda A."/>
            <person name="Sakaki Y."/>
            <person name="Sakurai T."/>
            <person name="Iida K."/>
            <person name="Akiyama K."/>
            <person name="Satou M."/>
            <person name="Toyoda T."/>
            <person name="Konagaya A."/>
            <person name="Carninci P."/>
            <person name="Kawai J."/>
            <person name="Hayashizaki Y."/>
            <person name="Shinozaki K."/>
        </authorList>
    </citation>
    <scope>NUCLEOTIDE SEQUENCE</scope>
</reference>
<feature type="region of interest" description="Disordered" evidence="1">
    <location>
        <begin position="1"/>
        <end position="21"/>
    </location>
</feature>
<evidence type="ECO:0000313" key="2">
    <source>
        <dbReference type="EMBL" id="BAD95086.1"/>
    </source>
</evidence>
<keyword evidence="2" id="KW-0418">Kinase</keyword>
<dbReference type="TAIR" id="AT4G13020"/>
<evidence type="ECO:0000256" key="1">
    <source>
        <dbReference type="SAM" id="MobiDB-lite"/>
    </source>
</evidence>
<organism evidence="2">
    <name type="scientific">Arabidopsis thaliana</name>
    <name type="common">Mouse-ear cress</name>
    <dbReference type="NCBI Taxonomy" id="3702"/>
    <lineage>
        <taxon>Eukaryota</taxon>
        <taxon>Viridiplantae</taxon>
        <taxon>Streptophyta</taxon>
        <taxon>Embryophyta</taxon>
        <taxon>Tracheophyta</taxon>
        <taxon>Spermatophyta</taxon>
        <taxon>Magnoliopsida</taxon>
        <taxon>eudicotyledons</taxon>
        <taxon>Gunneridae</taxon>
        <taxon>Pentapetalae</taxon>
        <taxon>rosids</taxon>
        <taxon>malvids</taxon>
        <taxon>Brassicales</taxon>
        <taxon>Brassicaceae</taxon>
        <taxon>Camelineae</taxon>
        <taxon>Arabidopsis</taxon>
    </lineage>
</organism>
<proteinExistence type="evidence at transcript level"/>
<dbReference type="AlphaFoldDB" id="Q56WC5"/>